<reference evidence="2" key="1">
    <citation type="submission" date="2020-10" db="EMBL/GenBank/DDBJ databases">
        <authorList>
            <person name="Castelo-Branco R."/>
            <person name="Eusebio N."/>
            <person name="Adriana R."/>
            <person name="Vieira A."/>
            <person name="Brugerolle De Fraissinette N."/>
            <person name="Rezende De Castro R."/>
            <person name="Schneider M.P."/>
            <person name="Vasconcelos V."/>
            <person name="Leao P.N."/>
        </authorList>
    </citation>
    <scope>NUCLEOTIDE SEQUENCE</scope>
    <source>
        <strain evidence="2">LEGE 07157</strain>
    </source>
</reference>
<accession>A0A8J7J6T8</accession>
<keyword evidence="1" id="KW-0472">Membrane</keyword>
<proteinExistence type="predicted"/>
<keyword evidence="3" id="KW-1185">Reference proteome</keyword>
<evidence type="ECO:0000313" key="3">
    <source>
        <dbReference type="Proteomes" id="UP000654482"/>
    </source>
</evidence>
<evidence type="ECO:0000256" key="1">
    <source>
        <dbReference type="SAM" id="Phobius"/>
    </source>
</evidence>
<protein>
    <submittedName>
        <fullName evidence="2">Uncharacterized protein</fullName>
    </submittedName>
</protein>
<dbReference type="AlphaFoldDB" id="A0A8J7J6T8"/>
<evidence type="ECO:0000313" key="2">
    <source>
        <dbReference type="EMBL" id="MBE9118924.1"/>
    </source>
</evidence>
<feature type="transmembrane region" description="Helical" evidence="1">
    <location>
        <begin position="17"/>
        <end position="39"/>
    </location>
</feature>
<gene>
    <name evidence="2" type="ORF">IQ249_23835</name>
</gene>
<keyword evidence="1" id="KW-0812">Transmembrane</keyword>
<dbReference type="RefSeq" id="WP_194032019.1">
    <property type="nucleotide sequence ID" value="NZ_JADEWZ010000068.1"/>
</dbReference>
<dbReference type="Proteomes" id="UP000654482">
    <property type="component" value="Unassembled WGS sequence"/>
</dbReference>
<name>A0A8J7J6T8_9CYAN</name>
<sequence>MASFQHLLKAYRPYRAIALYSIAASSLFEIIDLIVPYAIGQILNVLSREPLDAPLQTLTHRISTLTNLPEGQSLSLGDSFSVFHAVHPISLKPNICNTCSVL</sequence>
<dbReference type="EMBL" id="JADEWZ010000068">
    <property type="protein sequence ID" value="MBE9118924.1"/>
    <property type="molecule type" value="Genomic_DNA"/>
</dbReference>
<comment type="caution">
    <text evidence="2">The sequence shown here is derived from an EMBL/GenBank/DDBJ whole genome shotgun (WGS) entry which is preliminary data.</text>
</comment>
<keyword evidence="1" id="KW-1133">Transmembrane helix</keyword>
<organism evidence="2 3">
    <name type="scientific">Lusitaniella coriacea LEGE 07157</name>
    <dbReference type="NCBI Taxonomy" id="945747"/>
    <lineage>
        <taxon>Bacteria</taxon>
        <taxon>Bacillati</taxon>
        <taxon>Cyanobacteriota</taxon>
        <taxon>Cyanophyceae</taxon>
        <taxon>Spirulinales</taxon>
        <taxon>Lusitaniellaceae</taxon>
        <taxon>Lusitaniella</taxon>
    </lineage>
</organism>